<dbReference type="InterPro" id="IPR032722">
    <property type="entry name" value="Deaminase_XOO_2897"/>
</dbReference>
<evidence type="ECO:0000256" key="1">
    <source>
        <dbReference type="SAM" id="MobiDB-lite"/>
    </source>
</evidence>
<protein>
    <recommendedName>
        <fullName evidence="4">Nucleic acid/nucleotide deaminase of polymorphic system toxin</fullName>
    </recommendedName>
</protein>
<comment type="caution">
    <text evidence="2">The sequence shown here is derived from an EMBL/GenBank/DDBJ whole genome shotgun (WGS) entry which is preliminary data.</text>
</comment>
<reference evidence="2 3" key="1">
    <citation type="submission" date="2021-01" db="EMBL/GenBank/DDBJ databases">
        <title>Streptomyces acididurans sp. nov., isolated from a peat swamp forest soil.</title>
        <authorList>
            <person name="Chantavorakit T."/>
            <person name="Duangmal K."/>
        </authorList>
    </citation>
    <scope>NUCLEOTIDE SEQUENCE [LARGE SCALE GENOMIC DNA]</scope>
    <source>
        <strain evidence="2 3">KK5PA1</strain>
    </source>
</reference>
<evidence type="ECO:0000313" key="2">
    <source>
        <dbReference type="EMBL" id="MBM9510229.1"/>
    </source>
</evidence>
<evidence type="ECO:0000313" key="3">
    <source>
        <dbReference type="Proteomes" id="UP000749040"/>
    </source>
</evidence>
<feature type="region of interest" description="Disordered" evidence="1">
    <location>
        <begin position="131"/>
        <end position="153"/>
    </location>
</feature>
<gene>
    <name evidence="2" type="ORF">ITX44_37870</name>
</gene>
<dbReference type="EMBL" id="JADKYB010000033">
    <property type="protein sequence ID" value="MBM9510229.1"/>
    <property type="molecule type" value="Genomic_DNA"/>
</dbReference>
<sequence length="292" mass="32096">MTNRIVQALEHGAGKLAKTLGEDSGKAIKDFYHDTGKRLRQDADDHLANDKAIADDMERIAKRHKGETDETPVYHLDDDGNITRLRHDPTAANPADRYRHEALTQDDHDRLGLDSTSIGGPREGERLALLKDAKEGRSKPRPTASSQRIPAGSTDLAQATQLARHADNSYGTHKKDTFTSNNYAAARVTGANGNGDFILVGRSHRPDGVRTGAHSERMIGIPFLRQGEGSRIQDLYTEREPCSMAPNCSSWVAERLPHVQVSHTVEYGDTSASRDAGNQALQTYLDGLKARR</sequence>
<dbReference type="Proteomes" id="UP000749040">
    <property type="component" value="Unassembled WGS sequence"/>
</dbReference>
<dbReference type="RefSeq" id="WP_205363996.1">
    <property type="nucleotide sequence ID" value="NZ_JADKYB010000033.1"/>
</dbReference>
<keyword evidence="3" id="KW-1185">Reference proteome</keyword>
<accession>A0ABS2U3P1</accession>
<evidence type="ECO:0008006" key="4">
    <source>
        <dbReference type="Google" id="ProtNLM"/>
    </source>
</evidence>
<organism evidence="2 3">
    <name type="scientific">Actinacidiphila acididurans</name>
    <dbReference type="NCBI Taxonomy" id="2784346"/>
    <lineage>
        <taxon>Bacteria</taxon>
        <taxon>Bacillati</taxon>
        <taxon>Actinomycetota</taxon>
        <taxon>Actinomycetes</taxon>
        <taxon>Kitasatosporales</taxon>
        <taxon>Streptomycetaceae</taxon>
        <taxon>Actinacidiphila</taxon>
    </lineage>
</organism>
<dbReference type="Pfam" id="PF14440">
    <property type="entry name" value="XOO_2897-deam"/>
    <property type="match status" value="1"/>
</dbReference>
<proteinExistence type="predicted"/>
<name>A0ABS2U3P1_9ACTN</name>